<dbReference type="Proteomes" id="UP000292052">
    <property type="component" value="Unassembled WGS sequence"/>
</dbReference>
<dbReference type="Gene3D" id="2.60.40.3120">
    <property type="match status" value="1"/>
</dbReference>
<dbReference type="STRING" id="1661398.A0A482VLU9"/>
<comment type="caution">
    <text evidence="12">The sequence shown here is derived from an EMBL/GenBank/DDBJ whole genome shotgun (WGS) entry which is preliminary data.</text>
</comment>
<comment type="similarity">
    <text evidence="2 9">Belongs to the peptidase M14 family.</text>
</comment>
<evidence type="ECO:0000256" key="8">
    <source>
        <dbReference type="ARBA" id="ARBA00023049"/>
    </source>
</evidence>
<feature type="region of interest" description="Disordered" evidence="10">
    <location>
        <begin position="589"/>
        <end position="632"/>
    </location>
</feature>
<dbReference type="Gene3D" id="3.40.630.10">
    <property type="entry name" value="Zn peptidases"/>
    <property type="match status" value="1"/>
</dbReference>
<dbReference type="PANTHER" id="PTHR12756">
    <property type="entry name" value="CYTOSOLIC CARBOXYPEPTIDASE"/>
    <property type="match status" value="1"/>
</dbReference>
<dbReference type="InterPro" id="IPR000834">
    <property type="entry name" value="Peptidase_M14"/>
</dbReference>
<dbReference type="AlphaFoldDB" id="A0A482VLU9"/>
<keyword evidence="8" id="KW-0482">Metalloprotease</keyword>
<evidence type="ECO:0000256" key="10">
    <source>
        <dbReference type="SAM" id="MobiDB-lite"/>
    </source>
</evidence>
<proteinExistence type="inferred from homology"/>
<evidence type="ECO:0000256" key="5">
    <source>
        <dbReference type="ARBA" id="ARBA00022723"/>
    </source>
</evidence>
<accession>A0A482VLU9</accession>
<evidence type="ECO:0000259" key="11">
    <source>
        <dbReference type="PROSITE" id="PS52035"/>
    </source>
</evidence>
<dbReference type="Pfam" id="PF18027">
    <property type="entry name" value="Pepdidase_M14_N"/>
    <property type="match status" value="1"/>
</dbReference>
<dbReference type="OrthoDB" id="10253041at2759"/>
<reference evidence="12 13" key="1">
    <citation type="submission" date="2017-03" db="EMBL/GenBank/DDBJ databases">
        <title>Genome of the blue death feigning beetle - Asbolus verrucosus.</title>
        <authorList>
            <person name="Rider S.D."/>
        </authorList>
    </citation>
    <scope>NUCLEOTIDE SEQUENCE [LARGE SCALE GENOMIC DNA]</scope>
    <source>
        <strain evidence="12">Butters</strain>
        <tissue evidence="12">Head and leg muscle</tissue>
    </source>
</reference>
<dbReference type="EMBL" id="QDEB01086038">
    <property type="protein sequence ID" value="RZC33765.1"/>
    <property type="molecule type" value="Genomic_DNA"/>
</dbReference>
<evidence type="ECO:0000256" key="1">
    <source>
        <dbReference type="ARBA" id="ARBA00001947"/>
    </source>
</evidence>
<organism evidence="12 13">
    <name type="scientific">Asbolus verrucosus</name>
    <name type="common">Desert ironclad beetle</name>
    <dbReference type="NCBI Taxonomy" id="1661398"/>
    <lineage>
        <taxon>Eukaryota</taxon>
        <taxon>Metazoa</taxon>
        <taxon>Ecdysozoa</taxon>
        <taxon>Arthropoda</taxon>
        <taxon>Hexapoda</taxon>
        <taxon>Insecta</taxon>
        <taxon>Pterygota</taxon>
        <taxon>Neoptera</taxon>
        <taxon>Endopterygota</taxon>
        <taxon>Coleoptera</taxon>
        <taxon>Polyphaga</taxon>
        <taxon>Cucujiformia</taxon>
        <taxon>Tenebrionidae</taxon>
        <taxon>Pimeliinae</taxon>
        <taxon>Asbolus</taxon>
    </lineage>
</organism>
<dbReference type="PROSITE" id="PS52035">
    <property type="entry name" value="PEPTIDASE_M14"/>
    <property type="match status" value="1"/>
</dbReference>
<evidence type="ECO:0000256" key="9">
    <source>
        <dbReference type="PROSITE-ProRule" id="PRU01379"/>
    </source>
</evidence>
<dbReference type="CDD" id="cd06907">
    <property type="entry name" value="M14_AGBL2-3_like"/>
    <property type="match status" value="1"/>
</dbReference>
<evidence type="ECO:0000256" key="7">
    <source>
        <dbReference type="ARBA" id="ARBA00022833"/>
    </source>
</evidence>
<keyword evidence="6" id="KW-0378">Hydrolase</keyword>
<feature type="region of interest" description="Disordered" evidence="10">
    <location>
        <begin position="678"/>
        <end position="713"/>
    </location>
</feature>
<feature type="active site" description="Proton donor/acceptor" evidence="9">
    <location>
        <position position="533"/>
    </location>
</feature>
<keyword evidence="5" id="KW-0479">Metal-binding</keyword>
<dbReference type="GO" id="GO:0006508">
    <property type="term" value="P:proteolysis"/>
    <property type="evidence" value="ECO:0007669"/>
    <property type="project" value="UniProtKB-KW"/>
</dbReference>
<feature type="compositionally biased region" description="Basic residues" evidence="10">
    <location>
        <begin position="697"/>
        <end position="713"/>
    </location>
</feature>
<dbReference type="Pfam" id="PF00246">
    <property type="entry name" value="Peptidase_M14"/>
    <property type="match status" value="1"/>
</dbReference>
<evidence type="ECO:0000256" key="3">
    <source>
        <dbReference type="ARBA" id="ARBA00022645"/>
    </source>
</evidence>
<keyword evidence="3" id="KW-0121">Carboxypeptidase</keyword>
<evidence type="ECO:0000256" key="6">
    <source>
        <dbReference type="ARBA" id="ARBA00022801"/>
    </source>
</evidence>
<dbReference type="InterPro" id="IPR040626">
    <property type="entry name" value="Pepdidase_M14_N"/>
</dbReference>
<evidence type="ECO:0000256" key="4">
    <source>
        <dbReference type="ARBA" id="ARBA00022670"/>
    </source>
</evidence>
<evidence type="ECO:0000313" key="13">
    <source>
        <dbReference type="Proteomes" id="UP000292052"/>
    </source>
</evidence>
<keyword evidence="13" id="KW-1185">Reference proteome</keyword>
<dbReference type="SUPFAM" id="SSF53187">
    <property type="entry name" value="Zn-dependent exopeptidases"/>
    <property type="match status" value="1"/>
</dbReference>
<keyword evidence="4" id="KW-0645">Protease</keyword>
<dbReference type="FunFam" id="3.40.630.10:FF:000011">
    <property type="entry name" value="cytosolic carboxypeptidase 2 isoform X1"/>
    <property type="match status" value="1"/>
</dbReference>
<keyword evidence="7" id="KW-0862">Zinc</keyword>
<name>A0A482VLU9_ASBVE</name>
<comment type="cofactor">
    <cofactor evidence="1">
        <name>Zn(2+)</name>
        <dbReference type="ChEBI" id="CHEBI:29105"/>
    </cofactor>
</comment>
<dbReference type="GO" id="GO:0004181">
    <property type="term" value="F:metallocarboxypeptidase activity"/>
    <property type="evidence" value="ECO:0007669"/>
    <property type="project" value="InterPro"/>
</dbReference>
<protein>
    <recommendedName>
        <fullName evidence="11">Peptidase M14 domain-containing protein</fullName>
    </recommendedName>
</protein>
<dbReference type="PANTHER" id="PTHR12756:SF45">
    <property type="entry name" value="CYTOSOLIC CARBOXYPEPTIDASE NNA1"/>
    <property type="match status" value="1"/>
</dbReference>
<evidence type="ECO:0000313" key="12">
    <source>
        <dbReference type="EMBL" id="RZC33765.1"/>
    </source>
</evidence>
<feature type="domain" description="Peptidase M14" evidence="11">
    <location>
        <begin position="299"/>
        <end position="569"/>
    </location>
</feature>
<evidence type="ECO:0000256" key="2">
    <source>
        <dbReference type="ARBA" id="ARBA00005988"/>
    </source>
</evidence>
<gene>
    <name evidence="12" type="ORF">BDFB_003783</name>
</gene>
<sequence>MESENESSGKDVTVKELQAALFPPTPKSSTSFFSNFYIKSNFDEDLIIDDSLKKETPSRELFSLNRETNFVPQPPRWPTECQVLEEKVKHISYIPPTLEPYYVTTGKEPQPKPTGEECGIIVYQYTPISAVNYFSRSSVGGSRYLLPACLCPEEDTLRFESRFESGNLARAIRITPNFYELYLRADLYTNRHMQWFYFRVKSLDFSLPNFLNCLVYLRFSIVNFSKEDSLYNEGMRPLMYSTKDSQLHSIGWRRCGDNVTYYSNDNVSPEDPEAQMTYTLSFTMEFPHDDDEVYLAHCYPYTYSDLEDYLTELSNHPVKSTFTTIRLLCKSLAGNNVHYITITSPPVSGEAKKKRSVVITARVHPGETPSSWMMKGFLDFLTSDCSVAKELRDKFIFKLVPMLNPDGVIVGNNRCSLSAKDLNRQYRTVMRDAYPSIWYTKLMVRRLLEECGVAMYCDLHAHSRKHNIFIYGCENRRGAERKLQEQVFPLMLHKNTADKFSFESCKFRIQKAKEGTGRVVMWMMGIANSYTMESSFAGSTLGTRNETHFTTQDFEQMAKSFCQTLLDFYDDDPRKEKLRNKIINRLVKGGSNADEPTNIQLSDYSSDEGDTSSTSSNEVGRDDEEIFYPAVPPPSPVVYKKLKPKVFRTKTRILNRSPNAARKPLPICKATVGLYLSEKEPKSTSDSSSDDEDFKVQKSKPKQVRRRLKKKKGGIKKKQPVCAFSDCEIQYKEPTVRSFSVFDLVPTDKIRTQNLTKRSKTPQPRVDRKNAVSQQLAEVQVKLLSLKNKIWFGVNDGENVPISWGRSQFNFPNTSPPPVK</sequence>
<dbReference type="GO" id="GO:0008270">
    <property type="term" value="F:zinc ion binding"/>
    <property type="evidence" value="ECO:0007669"/>
    <property type="project" value="InterPro"/>
</dbReference>
<dbReference type="InterPro" id="IPR050821">
    <property type="entry name" value="Cytosolic_carboxypeptidase"/>
</dbReference>